<evidence type="ECO:0000256" key="5">
    <source>
        <dbReference type="SAM" id="SignalP"/>
    </source>
</evidence>
<dbReference type="InterPro" id="IPR000914">
    <property type="entry name" value="SBP_5_dom"/>
</dbReference>
<dbReference type="Gene3D" id="3.40.190.10">
    <property type="entry name" value="Periplasmic binding protein-like II"/>
    <property type="match status" value="1"/>
</dbReference>
<protein>
    <submittedName>
        <fullName evidence="7">Peptide/nickel transport system substrate-binding protein</fullName>
    </submittedName>
</protein>
<evidence type="ECO:0000256" key="1">
    <source>
        <dbReference type="ARBA" id="ARBA00005695"/>
    </source>
</evidence>
<feature type="signal peptide" evidence="5">
    <location>
        <begin position="1"/>
        <end position="20"/>
    </location>
</feature>
<keyword evidence="2" id="KW-0813">Transport</keyword>
<dbReference type="Proteomes" id="UP000198970">
    <property type="component" value="Chromosome I"/>
</dbReference>
<dbReference type="EMBL" id="LT630003">
    <property type="protein sequence ID" value="SET91075.1"/>
    <property type="molecule type" value="Genomic_DNA"/>
</dbReference>
<feature type="region of interest" description="Disordered" evidence="4">
    <location>
        <begin position="32"/>
        <end position="51"/>
    </location>
</feature>
<evidence type="ECO:0000256" key="3">
    <source>
        <dbReference type="ARBA" id="ARBA00022729"/>
    </source>
</evidence>
<dbReference type="CDD" id="cd00995">
    <property type="entry name" value="PBP2_NikA_DppA_OppA_like"/>
    <property type="match status" value="1"/>
</dbReference>
<sequence length="541" mass="58982">MKKRFLAAILTVAVSAGLSACGSGSSATTAETTASAQGTTEETKVPAGEPVSGGVMTISLSSSPKNLDPVKYTGTYESQIIGTVCDTLVEYNTDLTEIQPALAKSWTVSDDGLAYTFTLRDDVYFQPGKYQEGRKLTAEDVKYSLERSHELSALQRLDMLDHCEVVSDTEVVCYLPEPNAVFLTALTDAGNVIIPKEEAEGWGEDFGSHLVGTGPFALQSFELDQQAVLVRNDKYWAATPYLDGVIFKPVSDGNQAVNALRTGEVNLATSLSGEAVKIAREDPTVELMEMPGLHVAYIYFNQVNGPTADIKVREAIIKAVNIKELTAGVYQYQEAQPASLPLPPGSWGYDSSLESEVPAYDPEGAKKLLAEAGYPDGFDMNIYISNTEARIKMATLFQAYLKENLNINVNINTSEWGTFSEIASSGKADVFAMSWTWYPDPYFFLNKIFHTSSIGSLGNGQGFSNKEVDQYLNDALLSTDQEKRAEAYKKALAVIVKQNPGIFYANENVNWGVSPKVQGLELRADGKVKICTPDINVWLSR</sequence>
<evidence type="ECO:0000259" key="6">
    <source>
        <dbReference type="Pfam" id="PF00496"/>
    </source>
</evidence>
<feature type="domain" description="Solute-binding protein family 5" evidence="6">
    <location>
        <begin position="97"/>
        <end position="454"/>
    </location>
</feature>
<dbReference type="Pfam" id="PF00496">
    <property type="entry name" value="SBP_bac_5"/>
    <property type="match status" value="1"/>
</dbReference>
<keyword evidence="8" id="KW-1185">Reference proteome</keyword>
<dbReference type="PROSITE" id="PS51257">
    <property type="entry name" value="PROKAR_LIPOPROTEIN"/>
    <property type="match status" value="1"/>
</dbReference>
<reference evidence="7 8" key="1">
    <citation type="submission" date="2016-10" db="EMBL/GenBank/DDBJ databases">
        <authorList>
            <person name="Varghese N."/>
            <person name="Submissions S."/>
        </authorList>
    </citation>
    <scope>NUCLEOTIDE SEQUENCE [LARGE SCALE GENOMIC DNA]</scope>
    <source>
        <strain evidence="7 8">ATCC 19403</strain>
    </source>
</reference>
<name>A0ABY1CC31_9FIRM</name>
<evidence type="ECO:0000313" key="8">
    <source>
        <dbReference type="Proteomes" id="UP000198970"/>
    </source>
</evidence>
<dbReference type="SUPFAM" id="SSF53850">
    <property type="entry name" value="Periplasmic binding protein-like II"/>
    <property type="match status" value="1"/>
</dbReference>
<dbReference type="InterPro" id="IPR039424">
    <property type="entry name" value="SBP_5"/>
</dbReference>
<dbReference type="PIRSF" id="PIRSF002741">
    <property type="entry name" value="MppA"/>
    <property type="match status" value="1"/>
</dbReference>
<dbReference type="PANTHER" id="PTHR30290">
    <property type="entry name" value="PERIPLASMIC BINDING COMPONENT OF ABC TRANSPORTER"/>
    <property type="match status" value="1"/>
</dbReference>
<accession>A0ABY1CC31</accession>
<gene>
    <name evidence="7" type="ORF">SAMN02745906_2931</name>
</gene>
<comment type="similarity">
    <text evidence="1">Belongs to the bacterial solute-binding protein 5 family.</text>
</comment>
<feature type="chain" id="PRO_5046996428" evidence="5">
    <location>
        <begin position="21"/>
        <end position="541"/>
    </location>
</feature>
<dbReference type="InterPro" id="IPR030678">
    <property type="entry name" value="Peptide/Ni-bd"/>
</dbReference>
<dbReference type="PANTHER" id="PTHR30290:SF9">
    <property type="entry name" value="OLIGOPEPTIDE-BINDING PROTEIN APPA"/>
    <property type="match status" value="1"/>
</dbReference>
<dbReference type="Gene3D" id="3.90.76.10">
    <property type="entry name" value="Dipeptide-binding Protein, Domain 1"/>
    <property type="match status" value="1"/>
</dbReference>
<keyword evidence="3 5" id="KW-0732">Signal</keyword>
<evidence type="ECO:0000256" key="4">
    <source>
        <dbReference type="SAM" id="MobiDB-lite"/>
    </source>
</evidence>
<dbReference type="RefSeq" id="WP_100042713.1">
    <property type="nucleotide sequence ID" value="NZ_LT630003.1"/>
</dbReference>
<proteinExistence type="inferred from homology"/>
<evidence type="ECO:0000313" key="7">
    <source>
        <dbReference type="EMBL" id="SET91075.1"/>
    </source>
</evidence>
<organism evidence="7 8">
    <name type="scientific">Lacrimispora sphenoides JCM 1415</name>
    <dbReference type="NCBI Taxonomy" id="1297793"/>
    <lineage>
        <taxon>Bacteria</taxon>
        <taxon>Bacillati</taxon>
        <taxon>Bacillota</taxon>
        <taxon>Clostridia</taxon>
        <taxon>Lachnospirales</taxon>
        <taxon>Lachnospiraceae</taxon>
        <taxon>Lacrimispora</taxon>
    </lineage>
</organism>
<evidence type="ECO:0000256" key="2">
    <source>
        <dbReference type="ARBA" id="ARBA00022448"/>
    </source>
</evidence>
<dbReference type="Gene3D" id="3.10.105.10">
    <property type="entry name" value="Dipeptide-binding Protein, Domain 3"/>
    <property type="match status" value="1"/>
</dbReference>